<sequence>MAVRCLHLRCSDQAGMRDPANCYGDEWLEPCADADGRTRKDTRPPRSLPQCEGDRRWHNCCPEPHPQPYPQPDLQPQVMWPNLCRLIRPPVILPFLPGRGPAASGICLSGPPAWFASRWAAPGGWSRPHANVPTLAMSADPAPTLDPGRSGTAPSKRPLPEGALADLADSKQKRLSEEDRRSHVAGSGGDNGGNHAEQTTTDRYDPVAAAGAVRQKLRQSRRWCPTDCGRLDQSGARTRERGDLEFTLMSYNLLAQTLLEDNLYLYQHCPEHLLDWPLRRDNLLAELRQADADIMCLQELQEDHYEQVFEPEFKRLGYGCLYKRRTGNKRDGCGVFFRQSLFELDRHELVEFARTGVTVLDRDNVAIVAMLKPRSADGRFSPDFRLCVSTTHLLFNPRRGDVKLAQLCLLLAEIDRLAAREGAGADGAPHYFPVVLCGDMNSRPHSPLYHFVTRGRLNYAGLLSGDVSGQSEGANRGKLIPLDECLYQLNISEGSRYHDATPPRKTTNSDAVEGSGCVSHGFDFVSAYQHAKQGGVPEVTTHHQRASCTVDYIFYTVKRRSSGKDSGVAEERPRVVEGPLRLLSTYGLMSSKELAAVRGLPNEVQSSDHLPLVAKFLLRVPS</sequence>
<comment type="caution">
    <text evidence="1">The sequence shown here is derived from an EMBL/GenBank/DDBJ whole genome shotgun (WGS) entry which is preliminary data.</text>
</comment>
<proteinExistence type="predicted"/>
<keyword evidence="2" id="KW-1185">Reference proteome</keyword>
<dbReference type="EMBL" id="JABSTQ010011193">
    <property type="protein sequence ID" value="KAG0414210.1"/>
    <property type="molecule type" value="Genomic_DNA"/>
</dbReference>
<reference evidence="1 2" key="1">
    <citation type="journal article" date="2020" name="Cell">
        <title>Large-Scale Comparative Analyses of Tick Genomes Elucidate Their Genetic Diversity and Vector Capacities.</title>
        <authorList>
            <consortium name="Tick Genome and Microbiome Consortium (TIGMIC)"/>
            <person name="Jia N."/>
            <person name="Wang J."/>
            <person name="Shi W."/>
            <person name="Du L."/>
            <person name="Sun Y."/>
            <person name="Zhan W."/>
            <person name="Jiang J.F."/>
            <person name="Wang Q."/>
            <person name="Zhang B."/>
            <person name="Ji P."/>
            <person name="Bell-Sakyi L."/>
            <person name="Cui X.M."/>
            <person name="Yuan T.T."/>
            <person name="Jiang B.G."/>
            <person name="Yang W.F."/>
            <person name="Lam T.T."/>
            <person name="Chang Q.C."/>
            <person name="Ding S.J."/>
            <person name="Wang X.J."/>
            <person name="Zhu J.G."/>
            <person name="Ruan X.D."/>
            <person name="Zhao L."/>
            <person name="Wei J.T."/>
            <person name="Ye R.Z."/>
            <person name="Que T.C."/>
            <person name="Du C.H."/>
            <person name="Zhou Y.H."/>
            <person name="Cheng J.X."/>
            <person name="Dai P.F."/>
            <person name="Guo W.B."/>
            <person name="Han X.H."/>
            <person name="Huang E.J."/>
            <person name="Li L.F."/>
            <person name="Wei W."/>
            <person name="Gao Y.C."/>
            <person name="Liu J.Z."/>
            <person name="Shao H.Z."/>
            <person name="Wang X."/>
            <person name="Wang C.C."/>
            <person name="Yang T.C."/>
            <person name="Huo Q.B."/>
            <person name="Li W."/>
            <person name="Chen H.Y."/>
            <person name="Chen S.E."/>
            <person name="Zhou L.G."/>
            <person name="Ni X.B."/>
            <person name="Tian J.H."/>
            <person name="Sheng Y."/>
            <person name="Liu T."/>
            <person name="Pan Y.S."/>
            <person name="Xia L.Y."/>
            <person name="Li J."/>
            <person name="Zhao F."/>
            <person name="Cao W.C."/>
        </authorList>
    </citation>
    <scope>NUCLEOTIDE SEQUENCE [LARGE SCALE GENOMIC DNA]</scope>
    <source>
        <strain evidence="1">Iper-2018</strain>
    </source>
</reference>
<accession>A0AC60P4B7</accession>
<evidence type="ECO:0000313" key="1">
    <source>
        <dbReference type="EMBL" id="KAG0414210.1"/>
    </source>
</evidence>
<protein>
    <submittedName>
        <fullName evidence="1">Uncharacterized protein</fullName>
    </submittedName>
</protein>
<name>A0AC60P4B7_IXOPE</name>
<gene>
    <name evidence="1" type="ORF">HPB47_008638</name>
</gene>
<dbReference type="Proteomes" id="UP000805193">
    <property type="component" value="Unassembled WGS sequence"/>
</dbReference>
<evidence type="ECO:0000313" key="2">
    <source>
        <dbReference type="Proteomes" id="UP000805193"/>
    </source>
</evidence>
<organism evidence="1 2">
    <name type="scientific">Ixodes persulcatus</name>
    <name type="common">Taiga tick</name>
    <dbReference type="NCBI Taxonomy" id="34615"/>
    <lineage>
        <taxon>Eukaryota</taxon>
        <taxon>Metazoa</taxon>
        <taxon>Ecdysozoa</taxon>
        <taxon>Arthropoda</taxon>
        <taxon>Chelicerata</taxon>
        <taxon>Arachnida</taxon>
        <taxon>Acari</taxon>
        <taxon>Parasitiformes</taxon>
        <taxon>Ixodida</taxon>
        <taxon>Ixodoidea</taxon>
        <taxon>Ixodidae</taxon>
        <taxon>Ixodinae</taxon>
        <taxon>Ixodes</taxon>
    </lineage>
</organism>